<evidence type="ECO:0000313" key="8">
    <source>
        <dbReference type="Proteomes" id="UP000269208"/>
    </source>
</evidence>
<protein>
    <submittedName>
        <fullName evidence="7">Sulfate transporter permease CysW</fullName>
    </submittedName>
</protein>
<dbReference type="Gene3D" id="1.10.3720.10">
    <property type="entry name" value="MetI-like"/>
    <property type="match status" value="1"/>
</dbReference>
<dbReference type="AlphaFoldDB" id="A0A3S4I1X9"/>
<dbReference type="InterPro" id="IPR035906">
    <property type="entry name" value="MetI-like_sf"/>
</dbReference>
<reference evidence="7 8" key="1">
    <citation type="submission" date="2018-12" db="EMBL/GenBank/DDBJ databases">
        <authorList>
            <consortium name="Pathogen Informatics"/>
        </authorList>
    </citation>
    <scope>NUCLEOTIDE SEQUENCE [LARGE SCALE GENOMIC DNA]</scope>
    <source>
        <strain evidence="7 8">NCTC6754</strain>
    </source>
</reference>
<gene>
    <name evidence="7" type="primary">cysW_1</name>
    <name evidence="7" type="ORF">NCTC6754_04254</name>
</gene>
<feature type="transmembrane region" description="Helical" evidence="6">
    <location>
        <begin position="63"/>
        <end position="90"/>
    </location>
</feature>
<comment type="subcellular location">
    <subcellularLocation>
        <location evidence="1">Membrane</location>
        <topology evidence="1">Multi-pass membrane protein</topology>
    </subcellularLocation>
</comment>
<dbReference type="InterPro" id="IPR005667">
    <property type="entry name" value="Sulph_transpt2"/>
</dbReference>
<dbReference type="GO" id="GO:0005886">
    <property type="term" value="C:plasma membrane"/>
    <property type="evidence" value="ECO:0007669"/>
    <property type="project" value="TreeGrafter"/>
</dbReference>
<evidence type="ECO:0000256" key="4">
    <source>
        <dbReference type="ARBA" id="ARBA00022989"/>
    </source>
</evidence>
<evidence type="ECO:0000256" key="2">
    <source>
        <dbReference type="ARBA" id="ARBA00022448"/>
    </source>
</evidence>
<evidence type="ECO:0000256" key="1">
    <source>
        <dbReference type="ARBA" id="ARBA00004141"/>
    </source>
</evidence>
<dbReference type="GO" id="GO:0015419">
    <property type="term" value="F:ABC-type sulfate transporter activity"/>
    <property type="evidence" value="ECO:0007669"/>
    <property type="project" value="InterPro"/>
</dbReference>
<evidence type="ECO:0000256" key="5">
    <source>
        <dbReference type="ARBA" id="ARBA00023136"/>
    </source>
</evidence>
<evidence type="ECO:0000256" key="6">
    <source>
        <dbReference type="SAM" id="Phobius"/>
    </source>
</evidence>
<keyword evidence="5 6" id="KW-0472">Membrane</keyword>
<organism evidence="7 8">
    <name type="scientific">Salmonella enterica I</name>
    <dbReference type="NCBI Taxonomy" id="59201"/>
    <lineage>
        <taxon>Bacteria</taxon>
        <taxon>Pseudomonadati</taxon>
        <taxon>Pseudomonadota</taxon>
        <taxon>Gammaproteobacteria</taxon>
        <taxon>Enterobacterales</taxon>
        <taxon>Enterobacteriaceae</taxon>
        <taxon>Salmonella</taxon>
    </lineage>
</organism>
<dbReference type="PANTHER" id="PTHR30406">
    <property type="entry name" value="SULFATE TRANSPORT SYSTEM PERMEASE PROTEIN"/>
    <property type="match status" value="1"/>
</dbReference>
<dbReference type="EMBL" id="LR134190">
    <property type="protein sequence ID" value="VEB56231.1"/>
    <property type="molecule type" value="Genomic_DNA"/>
</dbReference>
<keyword evidence="4 6" id="KW-1133">Transmembrane helix</keyword>
<dbReference type="Proteomes" id="UP000269208">
    <property type="component" value="Chromosome"/>
</dbReference>
<keyword evidence="3 6" id="KW-0812">Transmembrane</keyword>
<evidence type="ECO:0000313" key="7">
    <source>
        <dbReference type="EMBL" id="VEB56231.1"/>
    </source>
</evidence>
<feature type="transmembrane region" description="Helical" evidence="6">
    <location>
        <begin position="20"/>
        <end position="43"/>
    </location>
</feature>
<dbReference type="PANTHER" id="PTHR30406:SF9">
    <property type="entry name" value="SULFATE TRANSPORT SYSTEM PERMEASE PROTEIN CYSW"/>
    <property type="match status" value="1"/>
</dbReference>
<accession>A0A3S4I1X9</accession>
<name>A0A3S4I1X9_SALET</name>
<sequence length="94" mass="10508">MAEVTQLKRYDVPRINWGKWFLIGVGMLVSAFILLVPMIYIFVQAFSKGLMPVLQNLADPDMLHAIWLTVLIALIAVPVNLVFGILLAWLGDAL</sequence>
<dbReference type="SUPFAM" id="SSF161098">
    <property type="entry name" value="MetI-like"/>
    <property type="match status" value="1"/>
</dbReference>
<keyword evidence="2" id="KW-0813">Transport</keyword>
<evidence type="ECO:0000256" key="3">
    <source>
        <dbReference type="ARBA" id="ARBA00022692"/>
    </source>
</evidence>
<proteinExistence type="predicted"/>